<accession>A0A1E1K7L1</accession>
<dbReference type="EMBL" id="FJUW01000007">
    <property type="protein sequence ID" value="CZS93900.1"/>
    <property type="molecule type" value="Genomic_DNA"/>
</dbReference>
<evidence type="ECO:0000256" key="2">
    <source>
        <dbReference type="ARBA" id="ARBA00004687"/>
    </source>
</evidence>
<evidence type="ECO:0000256" key="10">
    <source>
        <dbReference type="ARBA" id="ARBA00023180"/>
    </source>
</evidence>
<gene>
    <name evidence="13" type="ORF">RCO7_08064</name>
</gene>
<keyword evidence="5 11" id="KW-0337">GPI-anchor biosynthesis</keyword>
<dbReference type="Proteomes" id="UP000178129">
    <property type="component" value="Unassembled WGS sequence"/>
</dbReference>
<comment type="function">
    <text evidence="11">Required for proper folding and/or the stability of a subset of proteins in the endoplasmic reticulum. Component of glycosylphosphatidylinositol-mannosyltransferase 1 which transfers the first of the 4 mannoses in the GPI-anchor precursors during GPI-anchor biosynthesis. Probably acts by stabilizing the mannosyltransferase GPI14.</text>
</comment>
<dbReference type="SMART" id="SM00780">
    <property type="entry name" value="PIG-X"/>
    <property type="match status" value="1"/>
</dbReference>
<dbReference type="InterPro" id="IPR042322">
    <property type="entry name" value="Pbn1"/>
</dbReference>
<keyword evidence="13" id="KW-0645">Protease</keyword>
<dbReference type="GO" id="GO:0008233">
    <property type="term" value="F:peptidase activity"/>
    <property type="evidence" value="ECO:0007669"/>
    <property type="project" value="UniProtKB-KW"/>
</dbReference>
<dbReference type="GO" id="GO:1990529">
    <property type="term" value="C:glycosylphosphatidylinositol-mannosyltransferase I complex"/>
    <property type="evidence" value="ECO:0007669"/>
    <property type="project" value="TreeGrafter"/>
</dbReference>
<keyword evidence="9" id="KW-0472">Membrane</keyword>
<evidence type="ECO:0000256" key="11">
    <source>
        <dbReference type="RuleBase" id="RU366056"/>
    </source>
</evidence>
<name>A0A1E1K7L1_9HELO</name>
<evidence type="ECO:0000256" key="7">
    <source>
        <dbReference type="ARBA" id="ARBA00022824"/>
    </source>
</evidence>
<dbReference type="GO" id="GO:0000030">
    <property type="term" value="F:mannosyltransferase activity"/>
    <property type="evidence" value="ECO:0007669"/>
    <property type="project" value="TreeGrafter"/>
</dbReference>
<dbReference type="GO" id="GO:0005789">
    <property type="term" value="C:endoplasmic reticulum membrane"/>
    <property type="evidence" value="ECO:0007669"/>
    <property type="project" value="UniProtKB-SubCell"/>
</dbReference>
<keyword evidence="13" id="KW-0378">Hydrolase</keyword>
<dbReference type="PANTHER" id="PTHR28533:SF1">
    <property type="entry name" value="PROTEIN PBN1"/>
    <property type="match status" value="1"/>
</dbReference>
<organism evidence="13 14">
    <name type="scientific">Rhynchosporium graminicola</name>
    <dbReference type="NCBI Taxonomy" id="2792576"/>
    <lineage>
        <taxon>Eukaryota</taxon>
        <taxon>Fungi</taxon>
        <taxon>Dikarya</taxon>
        <taxon>Ascomycota</taxon>
        <taxon>Pezizomycotina</taxon>
        <taxon>Leotiomycetes</taxon>
        <taxon>Helotiales</taxon>
        <taxon>Ploettnerulaceae</taxon>
        <taxon>Rhynchosporium</taxon>
    </lineage>
</organism>
<keyword evidence="14" id="KW-1185">Reference proteome</keyword>
<evidence type="ECO:0000256" key="5">
    <source>
        <dbReference type="ARBA" id="ARBA00022502"/>
    </source>
</evidence>
<evidence type="ECO:0000256" key="4">
    <source>
        <dbReference type="ARBA" id="ARBA00020410"/>
    </source>
</evidence>
<feature type="region of interest" description="Disordered" evidence="12">
    <location>
        <begin position="361"/>
        <end position="383"/>
    </location>
</feature>
<evidence type="ECO:0000313" key="13">
    <source>
        <dbReference type="EMBL" id="CZS93900.1"/>
    </source>
</evidence>
<proteinExistence type="inferred from homology"/>
<evidence type="ECO:0000313" key="14">
    <source>
        <dbReference type="Proteomes" id="UP000178129"/>
    </source>
</evidence>
<reference evidence="14" key="1">
    <citation type="submission" date="2016-03" db="EMBL/GenBank/DDBJ databases">
        <authorList>
            <person name="Ploux O."/>
        </authorList>
    </citation>
    <scope>NUCLEOTIDE SEQUENCE [LARGE SCALE GENOMIC DNA]</scope>
    <source>
        <strain evidence="14">UK7</strain>
    </source>
</reference>
<sequence>MRQRITFLQDPADSIDPSKLLVTSTSISTPELVAAREERITFAFDELPQELYKVLKASHELHIRWVGESLFQTRAPLVARLSPGLHVFYTPLRNDGLSEFLSPLLKKVFGNLDCLSPVESFTTLPRDRFSHSSASQYFSPLPNLRDFKSYLAHKLCPSRSSNTDPTCLPRVQALSSASTLEIDFDTISHALTLTAFFPSITQSLSLSKPSSHPSSRMEIGILSVEKAKETEELSLGGFLAVLGENTKPSPTLFSFPARHHPLPISQTFTSNFIHPTGLHPTLELNITSSIPPLDDRACSLHAHLTLPRAVFVDKYQISDPLFLASKNLAKIHYITTPIDLEAPAYTLTSWGSTVLLELSPPLSKPKSKPKPESKSDSTSSNQHQVFTSQVPLHLRYLPPAHNSSGLTNLEIPYPILFWACTADEGSKFPVNPFDRVNLGYDGLFGPRTLFFHLSPSVAQGDRLVNSLEVPVLDLDRSRFVESLTALGVGLGFLWVMWCLLRVWRAAGYGSGSGALEGVKKEKKTE</sequence>
<protein>
    <recommendedName>
        <fullName evidence="4 11">Protein PBN1</fullName>
    </recommendedName>
</protein>
<dbReference type="UniPathway" id="UPA00196"/>
<comment type="caution">
    <text evidence="13">The sequence shown here is derived from an EMBL/GenBank/DDBJ whole genome shotgun (WGS) entry which is preliminary data.</text>
</comment>
<keyword evidence="7 11" id="KW-0256">Endoplasmic reticulum</keyword>
<comment type="subcellular location">
    <subcellularLocation>
        <location evidence="11">Endoplasmic reticulum membrane</location>
        <topology evidence="11">Single-pass membrane protein</topology>
    </subcellularLocation>
    <subcellularLocation>
        <location evidence="1">Endoplasmic reticulum membrane</location>
        <topology evidence="1">Single-pass type III membrane protein</topology>
    </subcellularLocation>
</comment>
<dbReference type="PANTHER" id="PTHR28533">
    <property type="entry name" value="PROTEIN PBN1"/>
    <property type="match status" value="1"/>
</dbReference>
<dbReference type="STRING" id="914237.A0A1E1K7L1"/>
<evidence type="ECO:0000256" key="8">
    <source>
        <dbReference type="ARBA" id="ARBA00022989"/>
    </source>
</evidence>
<keyword evidence="8" id="KW-1133">Transmembrane helix</keyword>
<evidence type="ECO:0000256" key="1">
    <source>
        <dbReference type="ARBA" id="ARBA00004643"/>
    </source>
</evidence>
<keyword evidence="6" id="KW-0812">Transmembrane</keyword>
<evidence type="ECO:0000256" key="6">
    <source>
        <dbReference type="ARBA" id="ARBA00022692"/>
    </source>
</evidence>
<keyword evidence="10" id="KW-0325">Glycoprotein</keyword>
<dbReference type="InParanoid" id="A0A1E1K7L1"/>
<comment type="pathway">
    <text evidence="2 11">Glycolipid biosynthesis; glycosylphosphatidylinositol-anchor biosynthesis.</text>
</comment>
<dbReference type="InterPro" id="IPR013233">
    <property type="entry name" value="PIG-X/PBN1"/>
</dbReference>
<evidence type="ECO:0000256" key="9">
    <source>
        <dbReference type="ARBA" id="ARBA00023136"/>
    </source>
</evidence>
<evidence type="ECO:0000256" key="3">
    <source>
        <dbReference type="ARBA" id="ARBA00010345"/>
    </source>
</evidence>
<evidence type="ECO:0000256" key="12">
    <source>
        <dbReference type="SAM" id="MobiDB-lite"/>
    </source>
</evidence>
<dbReference type="Pfam" id="PF08320">
    <property type="entry name" value="PIG-X"/>
    <property type="match status" value="1"/>
</dbReference>
<dbReference type="GO" id="GO:0006508">
    <property type="term" value="P:proteolysis"/>
    <property type="evidence" value="ECO:0007669"/>
    <property type="project" value="UniProtKB-KW"/>
</dbReference>
<comment type="similarity">
    <text evidence="3 11">Belongs to the PIGX family.</text>
</comment>
<dbReference type="GO" id="GO:0006506">
    <property type="term" value="P:GPI anchor biosynthetic process"/>
    <property type="evidence" value="ECO:0007669"/>
    <property type="project" value="UniProtKB-UniPathway"/>
</dbReference>
<dbReference type="AlphaFoldDB" id="A0A1E1K7L1"/>